<dbReference type="RefSeq" id="WP_190725165.1">
    <property type="nucleotide sequence ID" value="NZ_CP061539.1"/>
</dbReference>
<keyword evidence="2" id="KW-0472">Membrane</keyword>
<keyword evidence="4" id="KW-1185">Reference proteome</keyword>
<protein>
    <submittedName>
        <fullName evidence="3">Pilus assembly protein TadE</fullName>
    </submittedName>
</protein>
<keyword evidence="2" id="KW-1133">Transmembrane helix</keyword>
<gene>
    <name evidence="3" type="ORF">IDM49_04430</name>
</gene>
<feature type="transmembrane region" description="Helical" evidence="2">
    <location>
        <begin position="34"/>
        <end position="53"/>
    </location>
</feature>
<sequence length="156" mass="16181">MQLCSDNTSSAQQLSGEPARCGEDAEAGNAMIEFVVLGLMLMIPTVYFLLAVFQVQSAALAANAASQQAVQLVASTPRDQITSQGLTGAAQLAAADFKVAPENMSVSMSCDGGCSDQSPIRVDVTVQATLPVIPWIAPGGFAELHSSATSWGGKYR</sequence>
<organism evidence="3 4">
    <name type="scientific">Rothia terrae</name>
    <dbReference type="NCBI Taxonomy" id="396015"/>
    <lineage>
        <taxon>Bacteria</taxon>
        <taxon>Bacillati</taxon>
        <taxon>Actinomycetota</taxon>
        <taxon>Actinomycetes</taxon>
        <taxon>Micrococcales</taxon>
        <taxon>Micrococcaceae</taxon>
        <taxon>Rothia</taxon>
    </lineage>
</organism>
<reference evidence="3 4" key="1">
    <citation type="submission" date="2020-09" db="EMBL/GenBank/DDBJ databases">
        <title>Investigation of environmental microbes.</title>
        <authorList>
            <person name="Ou Y."/>
            <person name="Kang Q."/>
        </authorList>
    </citation>
    <scope>NUCLEOTIDE SEQUENCE [LARGE SCALE GENOMIC DNA]</scope>
    <source>
        <strain evidence="3 4">KJZ-14</strain>
    </source>
</reference>
<evidence type="ECO:0000256" key="1">
    <source>
        <dbReference type="SAM" id="MobiDB-lite"/>
    </source>
</evidence>
<dbReference type="AlphaFoldDB" id="A0A7H2BFR9"/>
<evidence type="ECO:0000313" key="3">
    <source>
        <dbReference type="EMBL" id="QNV38515.1"/>
    </source>
</evidence>
<accession>A0A7H2BFR9</accession>
<dbReference type="GeneID" id="96623471"/>
<keyword evidence="2" id="KW-0812">Transmembrane</keyword>
<proteinExistence type="predicted"/>
<name>A0A7H2BFR9_9MICC</name>
<evidence type="ECO:0000256" key="2">
    <source>
        <dbReference type="SAM" id="Phobius"/>
    </source>
</evidence>
<evidence type="ECO:0000313" key="4">
    <source>
        <dbReference type="Proteomes" id="UP000516404"/>
    </source>
</evidence>
<feature type="region of interest" description="Disordered" evidence="1">
    <location>
        <begin position="1"/>
        <end position="20"/>
    </location>
</feature>
<dbReference type="Proteomes" id="UP000516404">
    <property type="component" value="Chromosome"/>
</dbReference>
<dbReference type="KEGG" id="rter:IDM49_04430"/>
<dbReference type="EMBL" id="CP061539">
    <property type="protein sequence ID" value="QNV38515.1"/>
    <property type="molecule type" value="Genomic_DNA"/>
</dbReference>
<feature type="compositionally biased region" description="Polar residues" evidence="1">
    <location>
        <begin position="1"/>
        <end position="15"/>
    </location>
</feature>